<evidence type="ECO:0000256" key="1">
    <source>
        <dbReference type="ARBA" id="ARBA00004141"/>
    </source>
</evidence>
<sequence>MSTLGLYHPGDTVVHRLPAGAKVLALIACIVAITVGVRQPWQLAPAALLVGAAYAVARIPVRAALAQLRPLLWMLLIIGAFQLVFTGWVRAALVCGTLLLSVAAAALLSLTTRVTDMLDAITTAMAPLRRFGVNPDRIALVLAMTIRCIPLMSGIVQRVADARKARGLGFSLRALAVPVVVSTLMTADAMGEALAARGADD</sequence>
<evidence type="ECO:0000313" key="7">
    <source>
        <dbReference type="EMBL" id="MCQ4119418.1"/>
    </source>
</evidence>
<protein>
    <submittedName>
        <fullName evidence="7">Energy-coupling factor transporter transmembrane protein EcfT</fullName>
    </submittedName>
</protein>
<dbReference type="RefSeq" id="WP_255967633.1">
    <property type="nucleotide sequence ID" value="NZ_JANFQF010000006.1"/>
</dbReference>
<name>A0ABT1QAY5_9NOCA</name>
<feature type="transmembrane region" description="Helical" evidence="6">
    <location>
        <begin position="138"/>
        <end position="156"/>
    </location>
</feature>
<proteinExistence type="predicted"/>
<keyword evidence="5 6" id="KW-0472">Membrane</keyword>
<keyword evidence="3 6" id="KW-0812">Transmembrane</keyword>
<dbReference type="InterPro" id="IPR051611">
    <property type="entry name" value="ECF_transporter_component"/>
</dbReference>
<evidence type="ECO:0000256" key="3">
    <source>
        <dbReference type="ARBA" id="ARBA00022692"/>
    </source>
</evidence>
<reference evidence="7 8" key="1">
    <citation type="submission" date="2022-07" db="EMBL/GenBank/DDBJ databases">
        <title>Degradation activity of malathion, p-nitrophenol and potential low-temperature adaptation strategy of Rhodococcus sp. FXJ9.536.</title>
        <authorList>
            <person name="Huang J."/>
            <person name="Huang Y."/>
        </authorList>
    </citation>
    <scope>NUCLEOTIDE SEQUENCE [LARGE SCALE GENOMIC DNA]</scope>
    <source>
        <strain evidence="7 8">FXJ9.536</strain>
    </source>
</reference>
<dbReference type="EMBL" id="JANFQF010000006">
    <property type="protein sequence ID" value="MCQ4119418.1"/>
    <property type="molecule type" value="Genomic_DNA"/>
</dbReference>
<evidence type="ECO:0000256" key="2">
    <source>
        <dbReference type="ARBA" id="ARBA00022475"/>
    </source>
</evidence>
<dbReference type="PANTHER" id="PTHR34857">
    <property type="entry name" value="SLL0384 PROTEIN"/>
    <property type="match status" value="1"/>
</dbReference>
<gene>
    <name evidence="7" type="ORF">NOF53_09560</name>
</gene>
<feature type="transmembrane region" description="Helical" evidence="6">
    <location>
        <begin position="68"/>
        <end position="85"/>
    </location>
</feature>
<evidence type="ECO:0000256" key="5">
    <source>
        <dbReference type="ARBA" id="ARBA00023136"/>
    </source>
</evidence>
<comment type="subcellular location">
    <subcellularLocation>
        <location evidence="1">Membrane</location>
        <topology evidence="1">Multi-pass membrane protein</topology>
    </subcellularLocation>
</comment>
<accession>A0ABT1QAY5</accession>
<feature type="transmembrane region" description="Helical" evidence="6">
    <location>
        <begin position="91"/>
        <end position="110"/>
    </location>
</feature>
<evidence type="ECO:0000256" key="6">
    <source>
        <dbReference type="SAM" id="Phobius"/>
    </source>
</evidence>
<evidence type="ECO:0000256" key="4">
    <source>
        <dbReference type="ARBA" id="ARBA00022989"/>
    </source>
</evidence>
<dbReference type="InterPro" id="IPR003339">
    <property type="entry name" value="ABC/ECF_trnsptr_transmembrane"/>
</dbReference>
<comment type="caution">
    <text evidence="7">The sequence shown here is derived from an EMBL/GenBank/DDBJ whole genome shotgun (WGS) entry which is preliminary data.</text>
</comment>
<dbReference type="CDD" id="cd16914">
    <property type="entry name" value="EcfT"/>
    <property type="match status" value="1"/>
</dbReference>
<organism evidence="7 8">
    <name type="scientific">Rhodococcus tibetensis</name>
    <dbReference type="NCBI Taxonomy" id="2965064"/>
    <lineage>
        <taxon>Bacteria</taxon>
        <taxon>Bacillati</taxon>
        <taxon>Actinomycetota</taxon>
        <taxon>Actinomycetes</taxon>
        <taxon>Mycobacteriales</taxon>
        <taxon>Nocardiaceae</taxon>
        <taxon>Rhodococcus</taxon>
    </lineage>
</organism>
<evidence type="ECO:0000313" key="8">
    <source>
        <dbReference type="Proteomes" id="UP001524501"/>
    </source>
</evidence>
<feature type="transmembrane region" description="Helical" evidence="6">
    <location>
        <begin position="168"/>
        <end position="187"/>
    </location>
</feature>
<keyword evidence="2" id="KW-1003">Cell membrane</keyword>
<dbReference type="Proteomes" id="UP001524501">
    <property type="component" value="Unassembled WGS sequence"/>
</dbReference>
<feature type="transmembrane region" description="Helical" evidence="6">
    <location>
        <begin position="43"/>
        <end position="61"/>
    </location>
</feature>
<dbReference type="Pfam" id="PF02361">
    <property type="entry name" value="CbiQ"/>
    <property type="match status" value="1"/>
</dbReference>
<dbReference type="PANTHER" id="PTHR34857:SF2">
    <property type="entry name" value="SLL0384 PROTEIN"/>
    <property type="match status" value="1"/>
</dbReference>
<keyword evidence="4 6" id="KW-1133">Transmembrane helix</keyword>
<keyword evidence="8" id="KW-1185">Reference proteome</keyword>
<feature type="transmembrane region" description="Helical" evidence="6">
    <location>
        <begin position="20"/>
        <end position="37"/>
    </location>
</feature>